<dbReference type="Pfam" id="PF13855">
    <property type="entry name" value="LRR_8"/>
    <property type="match status" value="2"/>
</dbReference>
<keyword evidence="9" id="KW-0808">Transferase</keyword>
<dbReference type="PANTHER" id="PTHR48056">
    <property type="entry name" value="LRR RECEPTOR-LIKE SERINE/THREONINE-PROTEIN KINASE-RELATED"/>
    <property type="match status" value="1"/>
</dbReference>
<evidence type="ECO:0000256" key="9">
    <source>
        <dbReference type="ARBA" id="ARBA00022679"/>
    </source>
</evidence>
<evidence type="ECO:0000256" key="5">
    <source>
        <dbReference type="ARBA" id="ARBA00022475"/>
    </source>
</evidence>
<dbReference type="InterPro" id="IPR013210">
    <property type="entry name" value="LRR_N_plant-typ"/>
</dbReference>
<keyword evidence="5" id="KW-1003">Cell membrane</keyword>
<evidence type="ECO:0000256" key="21">
    <source>
        <dbReference type="ARBA" id="ARBA00048679"/>
    </source>
</evidence>
<dbReference type="Gene3D" id="1.10.510.10">
    <property type="entry name" value="Transferase(Phosphotransferase) domain 1"/>
    <property type="match status" value="1"/>
</dbReference>
<protein>
    <recommendedName>
        <fullName evidence="24">Receptor kinase-like protein Xa21</fullName>
        <ecNumber evidence="4">2.7.11.1</ecNumber>
    </recommendedName>
</protein>
<proteinExistence type="inferred from homology"/>
<sequence length="894" mass="99421">MAMTPDQEAEAKRLEEERAVAKEAERNIIDPNGALGNWKPDTHLCHWNGVKYTLTRPWRVRKLKLNGQGLGGQISSSLGNLTFIESLDLSDNSFHGPIPLLNRLQHLKILYLGGNLLQGAIAEALTNCSSLENHLTGVIPPNVGFLINLVGLDLQRNNLTGIIPPLLGNITTLQFVILGENKLNGIIPDNIWHMKNIVWLNLGNELPSNIGPTKSQNSVLGREYVRRPHFRPGTLLESFRGFTLYSLREFFHALVNCSLLKELSLANNNLQGPIPNSIANLTTNIAYLLMDGNQLSGIVPPSIGKFNGLTELRLDFNNLSGTIIEWIGKLKNLQYLNLQSNNFIGIIPPSISNLTQLVVFSIAENKFTSFVPPSLGKLQHILKLNLSYNNFQGSISVELGNLGRIPETLGQLQQIYTIQLEQNILTGNIPYTFSNLVTLSMLNISHNDLSGPIPVFIAYLGSLTTLDLSYNGFQGEIPTAGIFGNATSLSLYGNPGLCGGVINLHMPSCHAFYIRGIGVIYLVKLLIPVLGFMSLIVFILIIIHGKTTMSPIMSIWIMIHGKTTSRRPYLLFSFGRQFPKVSYKHLAKATGNFSVSNLIGRGSYGSVYKGKLTQARIQVAIKVFDLEMRNAEETFLSECDMLRKTRHRNLLSILTACSTIDNTGNDFKALIYEFMHNGNLDTWLHHRRADLATKYLGLVQRINIAVGIADALAYLHHDCESHIVHCDLKPTNILLDDDMDAHLGDFGIATLVLDSRSKAVGHSGLHNYAHRVHASTCGDVYSFGIVLLEMLIGKRTTDAMFEDELTIVSFVERNFPDQMLHIIDAHLREECKGIVQGVAETENEVYLCVLSLAQVALSCTRRSPRERMNMREVAINLHSIRRSYVQNIKQEQVL</sequence>
<dbReference type="Pfam" id="PF00069">
    <property type="entry name" value="Pkinase"/>
    <property type="match status" value="1"/>
</dbReference>
<dbReference type="FunFam" id="3.80.10.10:FF:000095">
    <property type="entry name" value="LRR receptor-like serine/threonine-protein kinase GSO1"/>
    <property type="match status" value="1"/>
</dbReference>
<evidence type="ECO:0000256" key="14">
    <source>
        <dbReference type="ARBA" id="ARBA00022777"/>
    </source>
</evidence>
<dbReference type="Gene3D" id="3.80.10.10">
    <property type="entry name" value="Ribonuclease Inhibitor"/>
    <property type="match status" value="3"/>
</dbReference>
<dbReference type="FunFam" id="3.30.200.20:FF:000432">
    <property type="entry name" value="LRR receptor-like serine/threonine-protein kinase EFR"/>
    <property type="match status" value="1"/>
</dbReference>
<dbReference type="PROSITE" id="PS50011">
    <property type="entry name" value="PROTEIN_KINASE_DOM"/>
    <property type="match status" value="1"/>
</dbReference>
<evidence type="ECO:0000259" key="27">
    <source>
        <dbReference type="PROSITE" id="PS50011"/>
    </source>
</evidence>
<keyword evidence="6" id="KW-0723">Serine/threonine-protein kinase</keyword>
<evidence type="ECO:0000256" key="3">
    <source>
        <dbReference type="ARBA" id="ARBA00008684"/>
    </source>
</evidence>
<feature type="domain" description="Protein kinase" evidence="27">
    <location>
        <begin position="593"/>
        <end position="881"/>
    </location>
</feature>
<keyword evidence="11" id="KW-0732">Signal</keyword>
<dbReference type="Proteomes" id="UP000324897">
    <property type="component" value="Chromosome 1"/>
</dbReference>
<keyword evidence="13 25" id="KW-0547">Nucleotide-binding</keyword>
<evidence type="ECO:0000256" key="17">
    <source>
        <dbReference type="ARBA" id="ARBA00023136"/>
    </source>
</evidence>
<dbReference type="EC" id="2.7.11.1" evidence="4"/>
<dbReference type="SUPFAM" id="SSF52058">
    <property type="entry name" value="L domain-like"/>
    <property type="match status" value="2"/>
</dbReference>
<keyword evidence="8" id="KW-0433">Leucine-rich repeat</keyword>
<dbReference type="GO" id="GO:0005524">
    <property type="term" value="F:ATP binding"/>
    <property type="evidence" value="ECO:0007669"/>
    <property type="project" value="UniProtKB-UniRule"/>
</dbReference>
<dbReference type="InterPro" id="IPR032675">
    <property type="entry name" value="LRR_dom_sf"/>
</dbReference>
<dbReference type="FunFam" id="1.10.510.10:FF:000358">
    <property type="entry name" value="Putative leucine-rich repeat receptor-like serine/threonine-protein kinase"/>
    <property type="match status" value="1"/>
</dbReference>
<dbReference type="Pfam" id="PF00560">
    <property type="entry name" value="LRR_1"/>
    <property type="match status" value="3"/>
</dbReference>
<dbReference type="PROSITE" id="PS00108">
    <property type="entry name" value="PROTEIN_KINASE_ST"/>
    <property type="match status" value="1"/>
</dbReference>
<reference evidence="28 29" key="1">
    <citation type="journal article" date="2019" name="Sci. Rep.">
        <title>A high-quality genome of Eragrostis curvula grass provides insights into Poaceae evolution and supports new strategies to enhance forage quality.</title>
        <authorList>
            <person name="Carballo J."/>
            <person name="Santos B.A.C.M."/>
            <person name="Zappacosta D."/>
            <person name="Garbus I."/>
            <person name="Selva J.P."/>
            <person name="Gallo C.A."/>
            <person name="Diaz A."/>
            <person name="Albertini E."/>
            <person name="Caccamo M."/>
            <person name="Echenique V."/>
        </authorList>
    </citation>
    <scope>NUCLEOTIDE SEQUENCE [LARGE SCALE GENOMIC DNA]</scope>
    <source>
        <strain evidence="29">cv. Victoria</strain>
        <tissue evidence="28">Leaf</tissue>
    </source>
</reference>
<organism evidence="28 29">
    <name type="scientific">Eragrostis curvula</name>
    <name type="common">weeping love grass</name>
    <dbReference type="NCBI Taxonomy" id="38414"/>
    <lineage>
        <taxon>Eukaryota</taxon>
        <taxon>Viridiplantae</taxon>
        <taxon>Streptophyta</taxon>
        <taxon>Embryophyta</taxon>
        <taxon>Tracheophyta</taxon>
        <taxon>Spermatophyta</taxon>
        <taxon>Magnoliopsida</taxon>
        <taxon>Liliopsida</taxon>
        <taxon>Poales</taxon>
        <taxon>Poaceae</taxon>
        <taxon>PACMAD clade</taxon>
        <taxon>Chloridoideae</taxon>
        <taxon>Eragrostideae</taxon>
        <taxon>Eragrostidinae</taxon>
        <taxon>Eragrostis</taxon>
    </lineage>
</organism>
<evidence type="ECO:0000313" key="29">
    <source>
        <dbReference type="Proteomes" id="UP000324897"/>
    </source>
</evidence>
<dbReference type="InterPro" id="IPR011009">
    <property type="entry name" value="Kinase-like_dom_sf"/>
</dbReference>
<keyword evidence="19" id="KW-0325">Glycoprotein</keyword>
<dbReference type="SMART" id="SM00369">
    <property type="entry name" value="LRR_TYP"/>
    <property type="match status" value="4"/>
</dbReference>
<dbReference type="OrthoDB" id="676979at2759"/>
<dbReference type="PROSITE" id="PS00107">
    <property type="entry name" value="PROTEIN_KINASE_ATP"/>
    <property type="match status" value="1"/>
</dbReference>
<dbReference type="GO" id="GO:0033612">
    <property type="term" value="F:receptor serine/threonine kinase binding"/>
    <property type="evidence" value="ECO:0007669"/>
    <property type="project" value="TreeGrafter"/>
</dbReference>
<comment type="function">
    <text evidence="23">The processed protein kinase Xa21 chain released by protein cleavage after X.oryzae pv. oryzae protein Ax21 detection translocates into the nucleus where it can bind and regulate WRKY62, a transcription factor. Confers resistance to the bacterial pathogen X.oryzae pv. oryzae (Xoo).</text>
</comment>
<dbReference type="SMART" id="SM00220">
    <property type="entry name" value="S_TKc"/>
    <property type="match status" value="1"/>
</dbReference>
<evidence type="ECO:0000256" key="18">
    <source>
        <dbReference type="ARBA" id="ARBA00023170"/>
    </source>
</evidence>
<keyword evidence="16 26" id="KW-1133">Transmembrane helix</keyword>
<feature type="non-terminal residue" evidence="28">
    <location>
        <position position="1"/>
    </location>
</feature>
<keyword evidence="7" id="KW-0597">Phosphoprotein</keyword>
<accession>A0A5J9UZ77</accession>
<evidence type="ECO:0000256" key="20">
    <source>
        <dbReference type="ARBA" id="ARBA00047899"/>
    </source>
</evidence>
<evidence type="ECO:0000256" key="24">
    <source>
        <dbReference type="ARBA" id="ARBA00072040"/>
    </source>
</evidence>
<comment type="function">
    <text evidence="22">Receptor kinase that detects X.oryzae pv. oryzae protein Ax21 to promote innate immunity. Following X.oryzae pv. oryzae protein Ax21 detection, undergoes cleavage, releasing the processed protein kinase Xa21 chain.</text>
</comment>
<dbReference type="InterPro" id="IPR017441">
    <property type="entry name" value="Protein_kinase_ATP_BS"/>
</dbReference>
<evidence type="ECO:0000256" key="12">
    <source>
        <dbReference type="ARBA" id="ARBA00022737"/>
    </source>
</evidence>
<dbReference type="GO" id="GO:0004674">
    <property type="term" value="F:protein serine/threonine kinase activity"/>
    <property type="evidence" value="ECO:0007669"/>
    <property type="project" value="UniProtKB-KW"/>
</dbReference>
<evidence type="ECO:0000256" key="7">
    <source>
        <dbReference type="ARBA" id="ARBA00022553"/>
    </source>
</evidence>
<feature type="transmembrane region" description="Helical" evidence="26">
    <location>
        <begin position="519"/>
        <end position="543"/>
    </location>
</feature>
<gene>
    <name evidence="28" type="ORF">EJB05_20790</name>
</gene>
<keyword evidence="15 25" id="KW-0067">ATP-binding</keyword>
<keyword evidence="12" id="KW-0677">Repeat</keyword>
<evidence type="ECO:0000256" key="13">
    <source>
        <dbReference type="ARBA" id="ARBA00022741"/>
    </source>
</evidence>
<name>A0A5J9UZ77_9POAL</name>
<dbReference type="InterPro" id="IPR001611">
    <property type="entry name" value="Leu-rich_rpt"/>
</dbReference>
<evidence type="ECO:0000256" key="26">
    <source>
        <dbReference type="SAM" id="Phobius"/>
    </source>
</evidence>
<dbReference type="EMBL" id="RWGY01000011">
    <property type="protein sequence ID" value="TVU29232.1"/>
    <property type="molecule type" value="Genomic_DNA"/>
</dbReference>
<evidence type="ECO:0000256" key="8">
    <source>
        <dbReference type="ARBA" id="ARBA00022614"/>
    </source>
</evidence>
<evidence type="ECO:0000256" key="1">
    <source>
        <dbReference type="ARBA" id="ARBA00004162"/>
    </source>
</evidence>
<evidence type="ECO:0000256" key="25">
    <source>
        <dbReference type="PROSITE-ProRule" id="PRU10141"/>
    </source>
</evidence>
<evidence type="ECO:0000256" key="11">
    <source>
        <dbReference type="ARBA" id="ARBA00022729"/>
    </source>
</evidence>
<evidence type="ECO:0000256" key="10">
    <source>
        <dbReference type="ARBA" id="ARBA00022692"/>
    </source>
</evidence>
<dbReference type="GO" id="GO:0005886">
    <property type="term" value="C:plasma membrane"/>
    <property type="evidence" value="ECO:0007669"/>
    <property type="project" value="UniProtKB-SubCell"/>
</dbReference>
<evidence type="ECO:0000256" key="2">
    <source>
        <dbReference type="ARBA" id="ARBA00004389"/>
    </source>
</evidence>
<evidence type="ECO:0000313" key="28">
    <source>
        <dbReference type="EMBL" id="TVU29232.1"/>
    </source>
</evidence>
<dbReference type="PANTHER" id="PTHR48056:SF89">
    <property type="entry name" value="OS06G0585982 PROTEIN"/>
    <property type="match status" value="1"/>
</dbReference>
<dbReference type="Pfam" id="PF08263">
    <property type="entry name" value="LRRNT_2"/>
    <property type="match status" value="1"/>
</dbReference>
<evidence type="ECO:0000256" key="19">
    <source>
        <dbReference type="ARBA" id="ARBA00023180"/>
    </source>
</evidence>
<comment type="catalytic activity">
    <reaction evidence="20">
        <text>L-threonyl-[protein] + ATP = O-phospho-L-threonyl-[protein] + ADP + H(+)</text>
        <dbReference type="Rhea" id="RHEA:46608"/>
        <dbReference type="Rhea" id="RHEA-COMP:11060"/>
        <dbReference type="Rhea" id="RHEA-COMP:11605"/>
        <dbReference type="ChEBI" id="CHEBI:15378"/>
        <dbReference type="ChEBI" id="CHEBI:30013"/>
        <dbReference type="ChEBI" id="CHEBI:30616"/>
        <dbReference type="ChEBI" id="CHEBI:61977"/>
        <dbReference type="ChEBI" id="CHEBI:456216"/>
        <dbReference type="EC" id="2.7.11.1"/>
    </reaction>
</comment>
<dbReference type="InterPro" id="IPR008271">
    <property type="entry name" value="Ser/Thr_kinase_AS"/>
</dbReference>
<dbReference type="InterPro" id="IPR000719">
    <property type="entry name" value="Prot_kinase_dom"/>
</dbReference>
<evidence type="ECO:0000256" key="23">
    <source>
        <dbReference type="ARBA" id="ARBA00056628"/>
    </source>
</evidence>
<dbReference type="InterPro" id="IPR003591">
    <property type="entry name" value="Leu-rich_rpt_typical-subtyp"/>
</dbReference>
<evidence type="ECO:0000256" key="4">
    <source>
        <dbReference type="ARBA" id="ARBA00012513"/>
    </source>
</evidence>
<evidence type="ECO:0000256" key="22">
    <source>
        <dbReference type="ARBA" id="ARBA00054320"/>
    </source>
</evidence>
<dbReference type="SUPFAM" id="SSF56112">
    <property type="entry name" value="Protein kinase-like (PK-like)"/>
    <property type="match status" value="1"/>
</dbReference>
<evidence type="ECO:0000256" key="6">
    <source>
        <dbReference type="ARBA" id="ARBA00022527"/>
    </source>
</evidence>
<keyword evidence="10 26" id="KW-0812">Transmembrane</keyword>
<comment type="subcellular location">
    <subcellularLocation>
        <location evidence="1">Cell membrane</location>
        <topology evidence="1">Single-pass membrane protein</topology>
    </subcellularLocation>
    <subcellularLocation>
        <location evidence="2">Endoplasmic reticulum membrane</location>
        <topology evidence="2">Single-pass membrane protein</topology>
    </subcellularLocation>
</comment>
<evidence type="ECO:0000256" key="16">
    <source>
        <dbReference type="ARBA" id="ARBA00022989"/>
    </source>
</evidence>
<dbReference type="AlphaFoldDB" id="A0A5J9UZ77"/>
<keyword evidence="14" id="KW-0418">Kinase</keyword>
<keyword evidence="29" id="KW-1185">Reference proteome</keyword>
<dbReference type="Gene3D" id="3.30.200.20">
    <property type="entry name" value="Phosphorylase Kinase, domain 1"/>
    <property type="match status" value="1"/>
</dbReference>
<comment type="catalytic activity">
    <reaction evidence="21">
        <text>L-seryl-[protein] + ATP = O-phospho-L-seryl-[protein] + ADP + H(+)</text>
        <dbReference type="Rhea" id="RHEA:17989"/>
        <dbReference type="Rhea" id="RHEA-COMP:9863"/>
        <dbReference type="Rhea" id="RHEA-COMP:11604"/>
        <dbReference type="ChEBI" id="CHEBI:15378"/>
        <dbReference type="ChEBI" id="CHEBI:29999"/>
        <dbReference type="ChEBI" id="CHEBI:30616"/>
        <dbReference type="ChEBI" id="CHEBI:83421"/>
        <dbReference type="ChEBI" id="CHEBI:456216"/>
        <dbReference type="EC" id="2.7.11.1"/>
    </reaction>
</comment>
<dbReference type="InterPro" id="IPR050647">
    <property type="entry name" value="Plant_LRR-RLKs"/>
</dbReference>
<comment type="similarity">
    <text evidence="3">Belongs to the protein kinase superfamily. Ser/Thr protein kinase family.</text>
</comment>
<dbReference type="Gramene" id="TVU29232">
    <property type="protein sequence ID" value="TVU29232"/>
    <property type="gene ID" value="EJB05_20790"/>
</dbReference>
<feature type="binding site" evidence="25">
    <location>
        <position position="622"/>
    </location>
    <ligand>
        <name>ATP</name>
        <dbReference type="ChEBI" id="CHEBI:30616"/>
    </ligand>
</feature>
<keyword evidence="17 26" id="KW-0472">Membrane</keyword>
<comment type="caution">
    <text evidence="28">The sequence shown here is derived from an EMBL/GenBank/DDBJ whole genome shotgun (WGS) entry which is preliminary data.</text>
</comment>
<evidence type="ECO:0000256" key="15">
    <source>
        <dbReference type="ARBA" id="ARBA00022840"/>
    </source>
</evidence>
<keyword evidence="18" id="KW-0675">Receptor</keyword>
<dbReference type="GO" id="GO:0005789">
    <property type="term" value="C:endoplasmic reticulum membrane"/>
    <property type="evidence" value="ECO:0007669"/>
    <property type="project" value="UniProtKB-SubCell"/>
</dbReference>